<dbReference type="Pfam" id="PF12680">
    <property type="entry name" value="SnoaL_2"/>
    <property type="match status" value="1"/>
</dbReference>
<dbReference type="Gene3D" id="3.10.450.50">
    <property type="match status" value="1"/>
</dbReference>
<dbReference type="EMBL" id="JAHFVK010000002">
    <property type="protein sequence ID" value="MBT2134880.1"/>
    <property type="molecule type" value="Genomic_DNA"/>
</dbReference>
<organism evidence="2 3">
    <name type="scientific">Croceibacterium selenioxidans</name>
    <dbReference type="NCBI Taxonomy" id="2838833"/>
    <lineage>
        <taxon>Bacteria</taxon>
        <taxon>Pseudomonadati</taxon>
        <taxon>Pseudomonadota</taxon>
        <taxon>Alphaproteobacteria</taxon>
        <taxon>Sphingomonadales</taxon>
        <taxon>Erythrobacteraceae</taxon>
        <taxon>Croceibacterium</taxon>
    </lineage>
</organism>
<comment type="caution">
    <text evidence="2">The sequence shown here is derived from an EMBL/GenBank/DDBJ whole genome shotgun (WGS) entry which is preliminary data.</text>
</comment>
<feature type="domain" description="SnoaL-like" evidence="1">
    <location>
        <begin position="12"/>
        <end position="106"/>
    </location>
</feature>
<sequence>MTKSPEEIALEALAAIRSGDFENLKPLLSDNIVYEDPRLVRRGLGAIKALFEAERQAYTDREWDISGLTCEGASVVVERVDRFTMNGERYSLDVVATFEVNDAGKLESFVQSFDTARPI</sequence>
<gene>
    <name evidence="2" type="ORF">KK137_11100</name>
</gene>
<evidence type="ECO:0000259" key="1">
    <source>
        <dbReference type="Pfam" id="PF12680"/>
    </source>
</evidence>
<dbReference type="Proteomes" id="UP000811255">
    <property type="component" value="Unassembled WGS sequence"/>
</dbReference>
<proteinExistence type="predicted"/>
<evidence type="ECO:0000313" key="2">
    <source>
        <dbReference type="EMBL" id="MBT2134880.1"/>
    </source>
</evidence>
<dbReference type="SUPFAM" id="SSF54427">
    <property type="entry name" value="NTF2-like"/>
    <property type="match status" value="1"/>
</dbReference>
<dbReference type="RefSeq" id="WP_214536490.1">
    <property type="nucleotide sequence ID" value="NZ_JAHFVK010000002.1"/>
</dbReference>
<reference evidence="2 3" key="1">
    <citation type="submission" date="2021-05" db="EMBL/GenBank/DDBJ databases">
        <title>Croceibacterium sp. LX-88 genome sequence.</title>
        <authorList>
            <person name="Luo X."/>
        </authorList>
    </citation>
    <scope>NUCLEOTIDE SEQUENCE [LARGE SCALE GENOMIC DNA]</scope>
    <source>
        <strain evidence="2 3">LX-88</strain>
    </source>
</reference>
<dbReference type="InterPro" id="IPR037401">
    <property type="entry name" value="SnoaL-like"/>
</dbReference>
<name>A0ABS5W6K7_9SPHN</name>
<accession>A0ABS5W6K7</accession>
<keyword evidence="3" id="KW-1185">Reference proteome</keyword>
<protein>
    <submittedName>
        <fullName evidence="2">Nuclear transport factor 2 family protein</fullName>
    </submittedName>
</protein>
<dbReference type="InterPro" id="IPR032710">
    <property type="entry name" value="NTF2-like_dom_sf"/>
</dbReference>
<evidence type="ECO:0000313" key="3">
    <source>
        <dbReference type="Proteomes" id="UP000811255"/>
    </source>
</evidence>